<feature type="transmembrane region" description="Helical" evidence="1">
    <location>
        <begin position="39"/>
        <end position="59"/>
    </location>
</feature>
<keyword evidence="1" id="KW-1133">Transmembrane helix</keyword>
<keyword evidence="1" id="KW-0472">Membrane</keyword>
<feature type="transmembrane region" description="Helical" evidence="1">
    <location>
        <begin position="112"/>
        <end position="134"/>
    </location>
</feature>
<organism evidence="3 4">
    <name type="scientific">Cucurbita moschata</name>
    <name type="common">Winter crookneck squash</name>
    <name type="synonym">Cucurbita pepo var. moschata</name>
    <dbReference type="NCBI Taxonomy" id="3662"/>
    <lineage>
        <taxon>Eukaryota</taxon>
        <taxon>Viridiplantae</taxon>
        <taxon>Streptophyta</taxon>
        <taxon>Embryophyta</taxon>
        <taxon>Tracheophyta</taxon>
        <taxon>Spermatophyta</taxon>
        <taxon>Magnoliopsida</taxon>
        <taxon>eudicotyledons</taxon>
        <taxon>Gunneridae</taxon>
        <taxon>Pentapetalae</taxon>
        <taxon>rosids</taxon>
        <taxon>fabids</taxon>
        <taxon>Cucurbitales</taxon>
        <taxon>Cucurbitaceae</taxon>
        <taxon>Cucurbiteae</taxon>
        <taxon>Cucurbita</taxon>
    </lineage>
</organism>
<gene>
    <name evidence="4" type="primary">LOC111459520</name>
</gene>
<feature type="transmembrane region" description="Helical" evidence="1">
    <location>
        <begin position="141"/>
        <end position="159"/>
    </location>
</feature>
<dbReference type="Proteomes" id="UP000504609">
    <property type="component" value="Unplaced"/>
</dbReference>
<reference evidence="4" key="1">
    <citation type="submission" date="2025-08" db="UniProtKB">
        <authorList>
            <consortium name="RefSeq"/>
        </authorList>
    </citation>
    <scope>IDENTIFICATION</scope>
    <source>
        <tissue evidence="4">Young leaves</tissue>
    </source>
</reference>
<keyword evidence="3" id="KW-1185">Reference proteome</keyword>
<proteinExistence type="predicted"/>
<evidence type="ECO:0000313" key="3">
    <source>
        <dbReference type="Proteomes" id="UP000504609"/>
    </source>
</evidence>
<feature type="domain" description="DUF4220" evidence="2">
    <location>
        <begin position="75"/>
        <end position="443"/>
    </location>
</feature>
<feature type="transmembrane region" description="Helical" evidence="1">
    <location>
        <begin position="71"/>
        <end position="92"/>
    </location>
</feature>
<sequence length="761" mass="87612">MASLTEKFPVHTLLLETPPSNNQTLDIIPPRVKEIWEEWNIRGLILFSLSLQTFLILCAPLRKRTSRKLPIFLLWSAYLLADWTASFIVGLISNNNDDSSNKKKSDANQELLAFWAPFLLLHLGGPDTITAFALEDNALWLRHLIGLIFQVVATVYIFIQTIPQNKLWVPSTLMFLAGIIKYAERTRALYLASLGSFRSSMLKEPDPGPDYAKLMEEFSCKETAHLPTRIDLVEEPNKEWSPFTSTVKQGTLNELEVVQYAFLYFNKFKGLIVDLIFSFKERNESRDFFLARTPIDALKIIEVELNFIYEVLFTKLVVLHNKYGWFFRFVSVSSVITALILFTHLDKTDLDKIDVRITYALLIGALVLEFISIFMTVFSDWTVASLKKDDSCVATIFKHFLRLKGLRLSEHNKPPFSGCKKLDTPRIVRRWRESVSQFNLISYCLWERIPMDDLRNKSFCCGCNLAWKKLIRWFRDAKVVVVDYLGAKEFLDDWKYVSRQPVFEDHWGFIFREMQDKSKAAESAQVTEAICSSRGSYALKSMELNSNADVDELISYIDDVAFDESVILWHIATELCFRDEQNTNANNKTHTPPEFSKLLSDYMLYLLVMLPSMMSVVAGLGEIRFRDTCAEAKKFFDRRGLECSSNEDTNRRACREILGVNIKAKPVTVKGDRSKSVLFDAAILAKKLREFKEEKWEIMSKVWIEMLGYAASHCRPDQHAQQVSKGGEFITLVWLLMAHFGLGEQFQITEGHARAKLIVDK</sequence>
<dbReference type="InterPro" id="IPR007658">
    <property type="entry name" value="DUF594"/>
</dbReference>
<evidence type="ECO:0000259" key="2">
    <source>
        <dbReference type="Pfam" id="PF13968"/>
    </source>
</evidence>
<dbReference type="Pfam" id="PF04578">
    <property type="entry name" value="DUF594"/>
    <property type="match status" value="1"/>
</dbReference>
<dbReference type="GeneID" id="111459520"/>
<dbReference type="PANTHER" id="PTHR31325">
    <property type="entry name" value="OS01G0798800 PROTEIN-RELATED"/>
    <property type="match status" value="1"/>
</dbReference>
<feature type="transmembrane region" description="Helical" evidence="1">
    <location>
        <begin position="325"/>
        <end position="345"/>
    </location>
</feature>
<keyword evidence="1" id="KW-0812">Transmembrane</keyword>
<accession>A0A6J1H1A6</accession>
<dbReference type="Pfam" id="PF13968">
    <property type="entry name" value="DUF4220"/>
    <property type="match status" value="1"/>
</dbReference>
<dbReference type="InterPro" id="IPR025315">
    <property type="entry name" value="DUF4220"/>
</dbReference>
<feature type="transmembrane region" description="Helical" evidence="1">
    <location>
        <begin position="357"/>
        <end position="378"/>
    </location>
</feature>
<evidence type="ECO:0000313" key="4">
    <source>
        <dbReference type="RefSeq" id="XP_022958232.1"/>
    </source>
</evidence>
<dbReference type="KEGG" id="cmos:111459520"/>
<dbReference type="AlphaFoldDB" id="A0A6J1H1A6"/>
<evidence type="ECO:0000256" key="1">
    <source>
        <dbReference type="SAM" id="Phobius"/>
    </source>
</evidence>
<name>A0A6J1H1A6_CUCMO</name>
<dbReference type="RefSeq" id="XP_022958232.1">
    <property type="nucleotide sequence ID" value="XM_023102464.1"/>
</dbReference>
<protein>
    <submittedName>
        <fullName evidence="4">Uncharacterized protein LOC111459520</fullName>
    </submittedName>
</protein>